<gene>
    <name evidence="11" type="ORF">QC825_06780</name>
</gene>
<sequence length="492" mass="55861">MSHHTRYTMANGAPVPNDDVSLTAGERGPLTFDNWRLFEKLAHFNREQIPERVVHARGSAAFGTFTLSDDLSDITIADFLNKAGKTTPVALRFSTVAGGQDSGDNVRDVRGFALKFYTEQGNYDIVGNNTPVFFIREPSKFPDFIHTQKKDPRSNLVNWQNRWEFWANHPQAFHQVTILMSDRGIPYSYRTMNGYGSHTLSMWNRDGERVWVKWHFKTNQGIQNVTDEQALTLAPDHHQRDLFSHIENGDFPSWTVKLQVMTEAEARAYRINPFDLTKVWPHADFPLREIGQLELNRNPDNYFAEVEQLAFSPSNFVPGVGASPDKVLQSRLWSYADAHRYRLTANYAQLPVNRPHCPVNHYQRDGLMAGMHREDGQYSLTNFYPNDRVENGAPVPAPEFIEPPMPLEEEAWVGYFDNSEDDNVSQAGNLYRSFDEGQRERITNVIGSTLVDVSASVQQRVIAICSAADPDYGTRVEAALAAHTQKAVSDHI</sequence>
<dbReference type="Gene3D" id="2.40.180.10">
    <property type="entry name" value="Catalase core domain"/>
    <property type="match status" value="1"/>
</dbReference>
<dbReference type="InterPro" id="IPR020835">
    <property type="entry name" value="Catalase_sf"/>
</dbReference>
<dbReference type="InterPro" id="IPR018028">
    <property type="entry name" value="Catalase"/>
</dbReference>
<evidence type="ECO:0000256" key="5">
    <source>
        <dbReference type="ARBA" id="ARBA00022723"/>
    </source>
</evidence>
<keyword evidence="12" id="KW-1185">Reference proteome</keyword>
<dbReference type="PIRSF" id="PIRSF038928">
    <property type="entry name" value="Catalase_clade1-3"/>
    <property type="match status" value="1"/>
</dbReference>
<dbReference type="InterPro" id="IPR011614">
    <property type="entry name" value="Catalase_core"/>
</dbReference>
<evidence type="ECO:0000256" key="9">
    <source>
        <dbReference type="SAM" id="MobiDB-lite"/>
    </source>
</evidence>
<dbReference type="InterPro" id="IPR024708">
    <property type="entry name" value="Catalase_AS"/>
</dbReference>
<dbReference type="InterPro" id="IPR010582">
    <property type="entry name" value="Catalase_immune_responsive"/>
</dbReference>
<dbReference type="Proteomes" id="UP001269375">
    <property type="component" value="Unassembled WGS sequence"/>
</dbReference>
<reference evidence="11 12" key="1">
    <citation type="submission" date="2023-04" db="EMBL/GenBank/DDBJ databases">
        <title>A long-awaited taxogenomic arrangement of the family Halomonadaceae.</title>
        <authorList>
            <person name="De La Haba R."/>
            <person name="Chuvochina M."/>
            <person name="Wittouck S."/>
            <person name="Arahal D.R."/>
            <person name="Sanchez-Porro C."/>
            <person name="Hugenholtz P."/>
            <person name="Ventosa A."/>
        </authorList>
    </citation>
    <scope>NUCLEOTIDE SEQUENCE [LARGE SCALE GENOMIC DNA]</scope>
    <source>
        <strain evidence="11 12">DSM 22428</strain>
    </source>
</reference>
<dbReference type="EMBL" id="JARWAO010000003">
    <property type="protein sequence ID" value="MDR5895772.1"/>
    <property type="molecule type" value="Genomic_DNA"/>
</dbReference>
<dbReference type="InterPro" id="IPR024711">
    <property type="entry name" value="Catalase_clade1/3"/>
</dbReference>
<dbReference type="PRINTS" id="PR00067">
    <property type="entry name" value="CATALASE"/>
</dbReference>
<dbReference type="Pfam" id="PF06628">
    <property type="entry name" value="Catalase-rel"/>
    <property type="match status" value="1"/>
</dbReference>
<dbReference type="PROSITE" id="PS00438">
    <property type="entry name" value="CATALASE_2"/>
    <property type="match status" value="1"/>
</dbReference>
<comment type="caution">
    <text evidence="11">The sequence shown here is derived from an EMBL/GenBank/DDBJ whole genome shotgun (WGS) entry which is preliminary data.</text>
</comment>
<evidence type="ECO:0000256" key="3">
    <source>
        <dbReference type="ARBA" id="ARBA00022559"/>
    </source>
</evidence>
<evidence type="ECO:0000313" key="12">
    <source>
        <dbReference type="Proteomes" id="UP001269375"/>
    </source>
</evidence>
<dbReference type="PANTHER" id="PTHR11465">
    <property type="entry name" value="CATALASE"/>
    <property type="match status" value="1"/>
</dbReference>
<dbReference type="GO" id="GO:0004096">
    <property type="term" value="F:catalase activity"/>
    <property type="evidence" value="ECO:0007669"/>
    <property type="project" value="UniProtKB-EC"/>
</dbReference>
<organism evidence="11 12">
    <name type="scientific">Larsenimonas suaedae</name>
    <dbReference type="NCBI Taxonomy" id="1851019"/>
    <lineage>
        <taxon>Bacteria</taxon>
        <taxon>Pseudomonadati</taxon>
        <taxon>Pseudomonadota</taxon>
        <taxon>Gammaproteobacteria</taxon>
        <taxon>Oceanospirillales</taxon>
        <taxon>Halomonadaceae</taxon>
        <taxon>Larsenimonas</taxon>
    </lineage>
</organism>
<feature type="region of interest" description="Disordered" evidence="9">
    <location>
        <begin position="1"/>
        <end position="22"/>
    </location>
</feature>
<keyword evidence="7" id="KW-0408">Iron</keyword>
<keyword evidence="6 11" id="KW-0560">Oxidoreductase</keyword>
<keyword evidence="3 11" id="KW-0575">Peroxidase</keyword>
<protein>
    <recommendedName>
        <fullName evidence="2">catalase</fullName>
        <ecNumber evidence="2">1.11.1.6</ecNumber>
    </recommendedName>
</protein>
<keyword evidence="8" id="KW-0376">Hydrogen peroxide</keyword>
<evidence type="ECO:0000313" key="11">
    <source>
        <dbReference type="EMBL" id="MDR5895772.1"/>
    </source>
</evidence>
<dbReference type="SUPFAM" id="SSF56634">
    <property type="entry name" value="Heme-dependent catalase-like"/>
    <property type="match status" value="1"/>
</dbReference>
<name>A0ABU1GW44_9GAMM</name>
<proteinExistence type="inferred from homology"/>
<accession>A0ABU1GW44</accession>
<evidence type="ECO:0000256" key="6">
    <source>
        <dbReference type="ARBA" id="ARBA00023002"/>
    </source>
</evidence>
<evidence type="ECO:0000256" key="1">
    <source>
        <dbReference type="ARBA" id="ARBA00005329"/>
    </source>
</evidence>
<evidence type="ECO:0000256" key="2">
    <source>
        <dbReference type="ARBA" id="ARBA00012314"/>
    </source>
</evidence>
<evidence type="ECO:0000256" key="7">
    <source>
        <dbReference type="ARBA" id="ARBA00023004"/>
    </source>
</evidence>
<dbReference type="PANTHER" id="PTHR11465:SF9">
    <property type="entry name" value="CATALASE"/>
    <property type="match status" value="1"/>
</dbReference>
<dbReference type="Pfam" id="PF00199">
    <property type="entry name" value="Catalase"/>
    <property type="match status" value="1"/>
</dbReference>
<evidence type="ECO:0000256" key="8">
    <source>
        <dbReference type="ARBA" id="ARBA00023324"/>
    </source>
</evidence>
<evidence type="ECO:0000256" key="4">
    <source>
        <dbReference type="ARBA" id="ARBA00022617"/>
    </source>
</evidence>
<feature type="domain" description="Catalase core" evidence="10">
    <location>
        <begin position="8"/>
        <end position="392"/>
    </location>
</feature>
<keyword evidence="4" id="KW-0349">Heme</keyword>
<keyword evidence="5" id="KW-0479">Metal-binding</keyword>
<dbReference type="SMART" id="SM01060">
    <property type="entry name" value="Catalase"/>
    <property type="match status" value="1"/>
</dbReference>
<dbReference type="PROSITE" id="PS51402">
    <property type="entry name" value="CATALASE_3"/>
    <property type="match status" value="1"/>
</dbReference>
<comment type="similarity">
    <text evidence="1">Belongs to the catalase family.</text>
</comment>
<dbReference type="EC" id="1.11.1.6" evidence="2"/>
<evidence type="ECO:0000259" key="10">
    <source>
        <dbReference type="SMART" id="SM01060"/>
    </source>
</evidence>
<dbReference type="RefSeq" id="WP_251589610.1">
    <property type="nucleotide sequence ID" value="NZ_JAMLJI010000001.1"/>
</dbReference>